<dbReference type="HAMAP" id="MF_01007">
    <property type="entry name" value="16SrRNA_methyltr_H"/>
    <property type="match status" value="1"/>
</dbReference>
<dbReference type="SUPFAM" id="SSF81799">
    <property type="entry name" value="Putative methyltransferase TM0872, insert domain"/>
    <property type="match status" value="1"/>
</dbReference>
<dbReference type="EC" id="2.1.1.199" evidence="6"/>
<feature type="binding site" evidence="6">
    <location>
        <position position="57"/>
    </location>
    <ligand>
        <name>S-adenosyl-L-methionine</name>
        <dbReference type="ChEBI" id="CHEBI:59789"/>
    </ligand>
</feature>
<sequence length="325" mass="37201">MHNRNEYKHISVLLQESVDGLNIKANGTYIDGTYGFGGHSKLILSKLNKNGKLIAIDRDPYAVAYAKKSIFDKRFSIKCITFSQLESLIKRKKLIGKINGILLDLGISSMQLDNPNRGFSFIHDGPLDMRMNPTIGQSAYEWLIKATENEIFWVLKTYGEERFAKKIAKTIVLNKKNFKQNELQSTTKLANLIKTIIPYKKNNKHPATKTFQAIRIHINNELEEINVVLKSSLKLLAPLGRLSIISFHSLEDRIVKQFIRLHSSKQNIHRSSATSQIESQYFNIPILKMLGKKKPTKTEIINNPRARSAIVRFAEIINIYDHKKI</sequence>
<dbReference type="PIRSF" id="PIRSF004486">
    <property type="entry name" value="MraW"/>
    <property type="match status" value="1"/>
</dbReference>
<dbReference type="PANTHER" id="PTHR11265">
    <property type="entry name" value="S-ADENOSYL-METHYLTRANSFERASE MRAW"/>
    <property type="match status" value="1"/>
</dbReference>
<organism evidence="7">
    <name type="scientific">Candidatus Aschnera chinzeii</name>
    <dbReference type="NCBI Taxonomy" id="1485666"/>
    <lineage>
        <taxon>Bacteria</taxon>
        <taxon>Pseudomonadati</taxon>
        <taxon>Pseudomonadota</taxon>
        <taxon>Gammaproteobacteria</taxon>
        <taxon>Enterobacterales</taxon>
        <taxon>Enterobacteriaceae</taxon>
        <taxon>Candidatus Aschnera</taxon>
    </lineage>
</organism>
<dbReference type="Gene3D" id="3.40.50.150">
    <property type="entry name" value="Vaccinia Virus protein VP39"/>
    <property type="match status" value="1"/>
</dbReference>
<evidence type="ECO:0000256" key="5">
    <source>
        <dbReference type="ARBA" id="ARBA00022691"/>
    </source>
</evidence>
<keyword evidence="4 6" id="KW-0808">Transferase</keyword>
<feature type="binding site" evidence="6">
    <location>
        <begin position="37"/>
        <end position="39"/>
    </location>
    <ligand>
        <name>S-adenosyl-L-methionine</name>
        <dbReference type="ChEBI" id="CHEBI:59789"/>
    </ligand>
</feature>
<keyword evidence="5 6" id="KW-0949">S-adenosyl-L-methionine</keyword>
<dbReference type="PANTHER" id="PTHR11265:SF0">
    <property type="entry name" value="12S RRNA N4-METHYLCYTIDINE METHYLTRANSFERASE"/>
    <property type="match status" value="1"/>
</dbReference>
<comment type="similarity">
    <text evidence="1 6">Belongs to the methyltransferase superfamily. RsmH family.</text>
</comment>
<reference evidence="7" key="2">
    <citation type="submission" date="2023-10" db="EMBL/GenBank/DDBJ databases">
        <authorList>
            <person name="Koga R."/>
            <person name="Fukatsu T."/>
        </authorList>
    </citation>
    <scope>NUCLEOTIDE SEQUENCE</scope>
    <source>
        <strain evidence="7">Kw-01</strain>
    </source>
</reference>
<dbReference type="EMBL" id="AP028961">
    <property type="protein sequence ID" value="BET44652.1"/>
    <property type="molecule type" value="Genomic_DNA"/>
</dbReference>
<evidence type="ECO:0000256" key="4">
    <source>
        <dbReference type="ARBA" id="ARBA00022679"/>
    </source>
</evidence>
<keyword evidence="2 6" id="KW-0698">rRNA processing</keyword>
<name>A0AAT9G4J4_9ENTR</name>
<protein>
    <recommendedName>
        <fullName evidence="6">Ribosomal RNA small subunit methyltransferase H</fullName>
        <ecNumber evidence="6">2.1.1.199</ecNumber>
    </recommendedName>
    <alternativeName>
        <fullName evidence="6">16S rRNA m(4)C1402 methyltransferase</fullName>
    </alternativeName>
    <alternativeName>
        <fullName evidence="6">rRNA (cytosine-N(4)-)-methyltransferase RsmH</fullName>
    </alternativeName>
</protein>
<feature type="binding site" evidence="6">
    <location>
        <position position="82"/>
    </location>
    <ligand>
        <name>S-adenosyl-L-methionine</name>
        <dbReference type="ChEBI" id="CHEBI:59789"/>
    </ligand>
</feature>
<evidence type="ECO:0000256" key="1">
    <source>
        <dbReference type="ARBA" id="ARBA00010396"/>
    </source>
</evidence>
<dbReference type="GO" id="GO:0070475">
    <property type="term" value="P:rRNA base methylation"/>
    <property type="evidence" value="ECO:0007669"/>
    <property type="project" value="UniProtKB-UniRule"/>
</dbReference>
<comment type="function">
    <text evidence="6">Specifically methylates the N4 position of cytidine in position 1402 (C1402) of 16S rRNA.</text>
</comment>
<dbReference type="Pfam" id="PF01795">
    <property type="entry name" value="Methyltransf_5"/>
    <property type="match status" value="1"/>
</dbReference>
<comment type="subcellular location">
    <subcellularLocation>
        <location evidence="6">Cytoplasm</location>
    </subcellularLocation>
</comment>
<evidence type="ECO:0000256" key="2">
    <source>
        <dbReference type="ARBA" id="ARBA00022552"/>
    </source>
</evidence>
<comment type="catalytic activity">
    <reaction evidence="6">
        <text>cytidine(1402) in 16S rRNA + S-adenosyl-L-methionine = N(4)-methylcytidine(1402) in 16S rRNA + S-adenosyl-L-homocysteine + H(+)</text>
        <dbReference type="Rhea" id="RHEA:42928"/>
        <dbReference type="Rhea" id="RHEA-COMP:10286"/>
        <dbReference type="Rhea" id="RHEA-COMP:10287"/>
        <dbReference type="ChEBI" id="CHEBI:15378"/>
        <dbReference type="ChEBI" id="CHEBI:57856"/>
        <dbReference type="ChEBI" id="CHEBI:59789"/>
        <dbReference type="ChEBI" id="CHEBI:74506"/>
        <dbReference type="ChEBI" id="CHEBI:82748"/>
        <dbReference type="EC" id="2.1.1.199"/>
    </reaction>
</comment>
<keyword evidence="3 6" id="KW-0489">Methyltransferase</keyword>
<dbReference type="AlphaFoldDB" id="A0AAT9G4J4"/>
<accession>A0AAT9G4J4</accession>
<dbReference type="Gene3D" id="1.10.150.170">
    <property type="entry name" value="Putative methyltransferase TM0872, insert domain"/>
    <property type="match status" value="1"/>
</dbReference>
<evidence type="ECO:0000313" key="7">
    <source>
        <dbReference type="EMBL" id="BET44652.1"/>
    </source>
</evidence>
<gene>
    <name evidence="6 7" type="primary">rsmH</name>
    <name evidence="7" type="ORF">ACHINZ_3240</name>
</gene>
<dbReference type="SUPFAM" id="SSF53335">
    <property type="entry name" value="S-adenosyl-L-methionine-dependent methyltransferases"/>
    <property type="match status" value="1"/>
</dbReference>
<proteinExistence type="inferred from homology"/>
<dbReference type="GO" id="GO:0071424">
    <property type="term" value="F:rRNA (cytosine-N4-)-methyltransferase activity"/>
    <property type="evidence" value="ECO:0007669"/>
    <property type="project" value="UniProtKB-UniRule"/>
</dbReference>
<feature type="binding site" evidence="6">
    <location>
        <position position="111"/>
    </location>
    <ligand>
        <name>S-adenosyl-L-methionine</name>
        <dbReference type="ChEBI" id="CHEBI:59789"/>
    </ligand>
</feature>
<evidence type="ECO:0000256" key="6">
    <source>
        <dbReference type="HAMAP-Rule" id="MF_01007"/>
    </source>
</evidence>
<dbReference type="NCBIfam" id="TIGR00006">
    <property type="entry name" value="16S rRNA (cytosine(1402)-N(4))-methyltransferase RsmH"/>
    <property type="match status" value="1"/>
</dbReference>
<keyword evidence="6" id="KW-0963">Cytoplasm</keyword>
<feature type="binding site" evidence="6">
    <location>
        <position position="104"/>
    </location>
    <ligand>
        <name>S-adenosyl-L-methionine</name>
        <dbReference type="ChEBI" id="CHEBI:59789"/>
    </ligand>
</feature>
<dbReference type="GO" id="GO:0005737">
    <property type="term" value="C:cytoplasm"/>
    <property type="evidence" value="ECO:0007669"/>
    <property type="project" value="UniProtKB-SubCell"/>
</dbReference>
<dbReference type="InterPro" id="IPR002903">
    <property type="entry name" value="RsmH"/>
</dbReference>
<dbReference type="InterPro" id="IPR029063">
    <property type="entry name" value="SAM-dependent_MTases_sf"/>
</dbReference>
<reference evidence="7" key="1">
    <citation type="journal article" date="2023" name="Front. Microbiol.">
        <title>Genome analysis of Candidatus Aschnera chinzeii, the bacterial endosymbiont of the blood-sucking bat fly Penicillidia jenynsii (Insecta: Diptera: Nycteribiidae).</title>
        <authorList>
            <person name="Koga R."/>
            <person name="Moriyama M."/>
            <person name="Nozaki T."/>
            <person name="Fukatsu T."/>
        </authorList>
    </citation>
    <scope>NUCLEOTIDE SEQUENCE</scope>
    <source>
        <strain evidence="7">Kw-01</strain>
    </source>
</reference>
<evidence type="ECO:0000256" key="3">
    <source>
        <dbReference type="ARBA" id="ARBA00022603"/>
    </source>
</evidence>
<dbReference type="InterPro" id="IPR023397">
    <property type="entry name" value="SAM-dep_MeTrfase_MraW_recog"/>
</dbReference>